<protein>
    <submittedName>
        <fullName evidence="2">Retrovirus-related Pol polyprotein from transposon RE1</fullName>
    </submittedName>
</protein>
<dbReference type="AlphaFoldDB" id="A0A438JCF4"/>
<dbReference type="InterPro" id="IPR043502">
    <property type="entry name" value="DNA/RNA_pol_sf"/>
</dbReference>
<dbReference type="Proteomes" id="UP000288805">
    <property type="component" value="Unassembled WGS sequence"/>
</dbReference>
<reference evidence="2 3" key="1">
    <citation type="journal article" date="2018" name="PLoS Genet.">
        <title>Population sequencing reveals clonal diversity and ancestral inbreeding in the grapevine cultivar Chardonnay.</title>
        <authorList>
            <person name="Roach M.J."/>
            <person name="Johnson D.L."/>
            <person name="Bohlmann J."/>
            <person name="van Vuuren H.J."/>
            <person name="Jones S.J."/>
            <person name="Pretorius I.S."/>
            <person name="Schmidt S.A."/>
            <person name="Borneman A.R."/>
        </authorList>
    </citation>
    <scope>NUCLEOTIDE SEQUENCE [LARGE SCALE GENOMIC DNA]</scope>
    <source>
        <strain evidence="3">cv. Chardonnay</strain>
        <tissue evidence="2">Leaf</tissue>
    </source>
</reference>
<evidence type="ECO:0000313" key="2">
    <source>
        <dbReference type="EMBL" id="RVX06641.1"/>
    </source>
</evidence>
<evidence type="ECO:0000313" key="3">
    <source>
        <dbReference type="Proteomes" id="UP000288805"/>
    </source>
</evidence>
<dbReference type="Pfam" id="PF07727">
    <property type="entry name" value="RVT_2"/>
    <property type="match status" value="1"/>
</dbReference>
<gene>
    <name evidence="2" type="primary">RE1_1951</name>
    <name evidence="2" type="ORF">CK203_029575</name>
</gene>
<dbReference type="PANTHER" id="PTHR11439:SF470">
    <property type="entry name" value="CYSTEINE-RICH RLK (RECEPTOR-LIKE PROTEIN KINASE) 8"/>
    <property type="match status" value="1"/>
</dbReference>
<proteinExistence type="predicted"/>
<dbReference type="CDD" id="cd09272">
    <property type="entry name" value="RNase_HI_RT_Ty1"/>
    <property type="match status" value="1"/>
</dbReference>
<dbReference type="SUPFAM" id="SSF56672">
    <property type="entry name" value="DNA/RNA polymerases"/>
    <property type="match status" value="1"/>
</dbReference>
<dbReference type="EMBL" id="QGNW01000050">
    <property type="protein sequence ID" value="RVX06641.1"/>
    <property type="molecule type" value="Genomic_DNA"/>
</dbReference>
<comment type="caution">
    <text evidence="2">The sequence shown here is derived from an EMBL/GenBank/DDBJ whole genome shotgun (WGS) entry which is preliminary data.</text>
</comment>
<sequence length="336" mass="39048">MGVVELPKGKNPAGCKWVFTVKYKSDGSIERYKARLVAKGYTQTYGVDYLKAFTPVAKMNTVRVLLSLAANFEWNLQQFHVKNAFLQEDLEEKIYMEVPSGFSKNLEGDDYQWMRKVKVITLFIKHSASRGITALLVYVDNIIMTGNYEKERDNLRKWLMKEFEIKELGLLKHNPKEEHLQTVHRILHYLKGMPEKEILFKKGTSLTLEAYTDVNYTRFMVDRCSTLGYCTFLGGNLVTWRSKKQNVVARSSVKAKLRAMALGICELQWLKIILEDLKINCEAPLKLYCNNKSTTNIAHNPMQHDQIKNEEVDKHFIKEKLEWSHLHTVRDPQPIN</sequence>
<dbReference type="PANTHER" id="PTHR11439">
    <property type="entry name" value="GAG-POL-RELATED RETROTRANSPOSON"/>
    <property type="match status" value="1"/>
</dbReference>
<accession>A0A438JCF4</accession>
<dbReference type="InterPro" id="IPR013103">
    <property type="entry name" value="RVT_2"/>
</dbReference>
<organism evidence="2 3">
    <name type="scientific">Vitis vinifera</name>
    <name type="common">Grape</name>
    <dbReference type="NCBI Taxonomy" id="29760"/>
    <lineage>
        <taxon>Eukaryota</taxon>
        <taxon>Viridiplantae</taxon>
        <taxon>Streptophyta</taxon>
        <taxon>Embryophyta</taxon>
        <taxon>Tracheophyta</taxon>
        <taxon>Spermatophyta</taxon>
        <taxon>Magnoliopsida</taxon>
        <taxon>eudicotyledons</taxon>
        <taxon>Gunneridae</taxon>
        <taxon>Pentapetalae</taxon>
        <taxon>rosids</taxon>
        <taxon>Vitales</taxon>
        <taxon>Vitaceae</taxon>
        <taxon>Viteae</taxon>
        <taxon>Vitis</taxon>
    </lineage>
</organism>
<name>A0A438JCF4_VITVI</name>
<feature type="domain" description="Reverse transcriptase Ty1/copia-type" evidence="1">
    <location>
        <begin position="3"/>
        <end position="107"/>
    </location>
</feature>
<evidence type="ECO:0000259" key="1">
    <source>
        <dbReference type="Pfam" id="PF07727"/>
    </source>
</evidence>